<evidence type="ECO:0008006" key="11">
    <source>
        <dbReference type="Google" id="ProtNLM"/>
    </source>
</evidence>
<evidence type="ECO:0000259" key="7">
    <source>
        <dbReference type="Pfam" id="PF02721"/>
    </source>
</evidence>
<evidence type="ECO:0000256" key="5">
    <source>
        <dbReference type="ARBA" id="ARBA00023125"/>
    </source>
</evidence>
<dbReference type="InterPro" id="IPR047192">
    <property type="entry name" value="Euk_RPA1_DBD_C"/>
</dbReference>
<evidence type="ECO:0000313" key="10">
    <source>
        <dbReference type="RefSeq" id="XP_056695069.1"/>
    </source>
</evidence>
<dbReference type="GeneID" id="130469675"/>
<sequence length="460" mass="53315">MAATYLIHDFNSSRKDWKIKVRVSRLIDVVNFRKQNSLISLDMVLIEEEGDYVHASIKSNFVQHFRPKLTEGKIYTIRYFSVQPNKEQYRIVGDNKIMIQFFQNTVVRAVGNIDKIPMHRFDCVQLQHLNKFLLKTTHFLVYVVGMVVIEVGDSIEIEDQWGQRAQLKIWSNCFAEYSQQKTQFGDSTKPFVVVVTSIMVKEFLGKINLTTSPSTKIYINLYVPEVRKLKDIWSEKLETTTIGQLEVQRTGVTPEEIIPKTIDISTLIDHIQKTVEKDLIFYCKTKVTKIMGENSWYYISCPGCKKRVTPRLKDFYCITCEKSIERPIPRYRIELGVDDHTGSTIFVLFDEVAKNLIGQDASALFEAHIYQKANEKYDDSDNEDDTEIPKLIENIIGREFVFKVKITAFNRKTARQSFTDKEDTPKDKEVIPTEIGKRLHDNVDSDDDDSINQTSKKSKV</sequence>
<evidence type="ECO:0000256" key="2">
    <source>
        <dbReference type="ARBA" id="ARBA00022723"/>
    </source>
</evidence>
<dbReference type="SUPFAM" id="SSF50249">
    <property type="entry name" value="Nucleic acid-binding proteins"/>
    <property type="match status" value="3"/>
</dbReference>
<organism evidence="9 10">
    <name type="scientific">Spinacia oleracea</name>
    <name type="common">Spinach</name>
    <dbReference type="NCBI Taxonomy" id="3562"/>
    <lineage>
        <taxon>Eukaryota</taxon>
        <taxon>Viridiplantae</taxon>
        <taxon>Streptophyta</taxon>
        <taxon>Embryophyta</taxon>
        <taxon>Tracheophyta</taxon>
        <taxon>Spermatophyta</taxon>
        <taxon>Magnoliopsida</taxon>
        <taxon>eudicotyledons</taxon>
        <taxon>Gunneridae</taxon>
        <taxon>Pentapetalae</taxon>
        <taxon>Caryophyllales</taxon>
        <taxon>Chenopodiaceae</taxon>
        <taxon>Chenopodioideae</taxon>
        <taxon>Anserineae</taxon>
        <taxon>Spinacia</taxon>
    </lineage>
</organism>
<dbReference type="CDD" id="cd04480">
    <property type="entry name" value="RPA1_DBD_A_like"/>
    <property type="match status" value="1"/>
</dbReference>
<proteinExistence type="inferred from homology"/>
<dbReference type="CDD" id="cd04476">
    <property type="entry name" value="RPA1_DBD_C"/>
    <property type="match status" value="1"/>
</dbReference>
<evidence type="ECO:0000256" key="3">
    <source>
        <dbReference type="ARBA" id="ARBA00022771"/>
    </source>
</evidence>
<dbReference type="PANTHER" id="PTHR47165">
    <property type="entry name" value="OS03G0429900 PROTEIN"/>
    <property type="match status" value="1"/>
</dbReference>
<reference evidence="10" key="2">
    <citation type="submission" date="2025-08" db="UniProtKB">
        <authorList>
            <consortium name="RefSeq"/>
        </authorList>
    </citation>
    <scope>IDENTIFICATION</scope>
    <source>
        <tissue evidence="10">Leaf</tissue>
    </source>
</reference>
<evidence type="ECO:0000313" key="9">
    <source>
        <dbReference type="Proteomes" id="UP000813463"/>
    </source>
</evidence>
<dbReference type="InterPro" id="IPR003871">
    <property type="entry name" value="RFA1B/D_OB_1st"/>
</dbReference>
<keyword evidence="5" id="KW-0238">DNA-binding</keyword>
<comment type="similarity">
    <text evidence="1">Belongs to the replication factor A protein 1 family.</text>
</comment>
<name>A0ABM3RHI1_SPIOL</name>
<dbReference type="Pfam" id="PF08646">
    <property type="entry name" value="Rep_fac-A_C"/>
    <property type="match status" value="1"/>
</dbReference>
<keyword evidence="4" id="KW-0862">Zinc</keyword>
<keyword evidence="3" id="KW-0863">Zinc-finger</keyword>
<feature type="compositionally biased region" description="Basic and acidic residues" evidence="6">
    <location>
        <begin position="418"/>
        <end position="443"/>
    </location>
</feature>
<evidence type="ECO:0000256" key="1">
    <source>
        <dbReference type="ARBA" id="ARBA00005690"/>
    </source>
</evidence>
<dbReference type="Pfam" id="PF02721">
    <property type="entry name" value="DUF223"/>
    <property type="match status" value="1"/>
</dbReference>
<dbReference type="PANTHER" id="PTHR47165:SF4">
    <property type="entry name" value="OS03G0429900 PROTEIN"/>
    <property type="match status" value="1"/>
</dbReference>
<evidence type="ECO:0000256" key="6">
    <source>
        <dbReference type="SAM" id="MobiDB-lite"/>
    </source>
</evidence>
<protein>
    <recommendedName>
        <fullName evidence="11">Replication factor A C-terminal domain-containing protein</fullName>
    </recommendedName>
</protein>
<dbReference type="Gene3D" id="2.40.50.140">
    <property type="entry name" value="Nucleic acid-binding proteins"/>
    <property type="match status" value="3"/>
</dbReference>
<dbReference type="RefSeq" id="XP_056695069.1">
    <property type="nucleotide sequence ID" value="XM_056839091.1"/>
</dbReference>
<reference evidence="9" key="1">
    <citation type="journal article" date="2021" name="Nat. Commun.">
        <title>Genomic analyses provide insights into spinach domestication and the genetic basis of agronomic traits.</title>
        <authorList>
            <person name="Cai X."/>
            <person name="Sun X."/>
            <person name="Xu C."/>
            <person name="Sun H."/>
            <person name="Wang X."/>
            <person name="Ge C."/>
            <person name="Zhang Z."/>
            <person name="Wang Q."/>
            <person name="Fei Z."/>
            <person name="Jiao C."/>
            <person name="Wang Q."/>
        </authorList>
    </citation>
    <scope>NUCLEOTIDE SEQUENCE [LARGE SCALE GENOMIC DNA]</scope>
    <source>
        <strain evidence="9">cv. Varoflay</strain>
    </source>
</reference>
<feature type="domain" description="Replication factor A C-terminal" evidence="8">
    <location>
        <begin position="281"/>
        <end position="407"/>
    </location>
</feature>
<dbReference type="InterPro" id="IPR012340">
    <property type="entry name" value="NA-bd_OB-fold"/>
</dbReference>
<evidence type="ECO:0000256" key="4">
    <source>
        <dbReference type="ARBA" id="ARBA00022833"/>
    </source>
</evidence>
<feature type="compositionally biased region" description="Polar residues" evidence="6">
    <location>
        <begin position="451"/>
        <end position="460"/>
    </location>
</feature>
<gene>
    <name evidence="10" type="primary">LOC130469675</name>
</gene>
<feature type="region of interest" description="Disordered" evidence="6">
    <location>
        <begin position="415"/>
        <end position="460"/>
    </location>
</feature>
<feature type="domain" description="Replication protein A 70 kDa DNA-binding subunit B/D first OB fold" evidence="7">
    <location>
        <begin position="7"/>
        <end position="108"/>
    </location>
</feature>
<keyword evidence="9" id="KW-1185">Reference proteome</keyword>
<dbReference type="Proteomes" id="UP000813463">
    <property type="component" value="Chromosome 3"/>
</dbReference>
<accession>A0ABM3RHI1</accession>
<evidence type="ECO:0000259" key="8">
    <source>
        <dbReference type="Pfam" id="PF08646"/>
    </source>
</evidence>
<keyword evidence="2" id="KW-0479">Metal-binding</keyword>
<dbReference type="InterPro" id="IPR013955">
    <property type="entry name" value="Rep_factor-A_C"/>
</dbReference>